<evidence type="ECO:0000313" key="1">
    <source>
        <dbReference type="EMBL" id="GEY39912.1"/>
    </source>
</evidence>
<protein>
    <submittedName>
        <fullName evidence="1">Uncharacterized protein</fullName>
    </submittedName>
</protein>
<comment type="caution">
    <text evidence="1">The sequence shown here is derived from an EMBL/GenBank/DDBJ whole genome shotgun (WGS) entry which is preliminary data.</text>
</comment>
<gene>
    <name evidence="1" type="ORF">Tci_411886</name>
</gene>
<name>A0A699HLK5_TANCI</name>
<sequence length="94" mass="10951">MDGRRRYWKPLEDHGRLEALRNPRSFYPWKIIEYSSNVDLVETKCHMEDHCRYNSVTSGIRVSQFEAMENEGDKNVVGASGIVVDENCGREESR</sequence>
<proteinExistence type="predicted"/>
<dbReference type="AlphaFoldDB" id="A0A699HLK5"/>
<accession>A0A699HLK5</accession>
<reference evidence="1" key="1">
    <citation type="journal article" date="2019" name="Sci. Rep.">
        <title>Draft genome of Tanacetum cinerariifolium, the natural source of mosquito coil.</title>
        <authorList>
            <person name="Yamashiro T."/>
            <person name="Shiraishi A."/>
            <person name="Satake H."/>
            <person name="Nakayama K."/>
        </authorList>
    </citation>
    <scope>NUCLEOTIDE SEQUENCE</scope>
</reference>
<organism evidence="1">
    <name type="scientific">Tanacetum cinerariifolium</name>
    <name type="common">Dalmatian daisy</name>
    <name type="synonym">Chrysanthemum cinerariifolium</name>
    <dbReference type="NCBI Taxonomy" id="118510"/>
    <lineage>
        <taxon>Eukaryota</taxon>
        <taxon>Viridiplantae</taxon>
        <taxon>Streptophyta</taxon>
        <taxon>Embryophyta</taxon>
        <taxon>Tracheophyta</taxon>
        <taxon>Spermatophyta</taxon>
        <taxon>Magnoliopsida</taxon>
        <taxon>eudicotyledons</taxon>
        <taxon>Gunneridae</taxon>
        <taxon>Pentapetalae</taxon>
        <taxon>asterids</taxon>
        <taxon>campanulids</taxon>
        <taxon>Asterales</taxon>
        <taxon>Asteraceae</taxon>
        <taxon>Asteroideae</taxon>
        <taxon>Anthemideae</taxon>
        <taxon>Anthemidinae</taxon>
        <taxon>Tanacetum</taxon>
    </lineage>
</organism>
<dbReference type="EMBL" id="BKCJ010175262">
    <property type="protein sequence ID" value="GEY39912.1"/>
    <property type="molecule type" value="Genomic_DNA"/>
</dbReference>